<accession>A0AAD4LEB0</accession>
<dbReference type="Proteomes" id="UP001201163">
    <property type="component" value="Unassembled WGS sequence"/>
</dbReference>
<keyword evidence="2" id="KW-1185">Reference proteome</keyword>
<dbReference type="SUPFAM" id="SSF53335">
    <property type="entry name" value="S-adenosyl-L-methionine-dependent methyltransferases"/>
    <property type="match status" value="1"/>
</dbReference>
<reference evidence="1" key="1">
    <citation type="submission" date="2022-01" db="EMBL/GenBank/DDBJ databases">
        <title>Comparative genomics reveals a dynamic genome evolution in the ectomycorrhizal milk-cap (Lactarius) mushrooms.</title>
        <authorList>
            <consortium name="DOE Joint Genome Institute"/>
            <person name="Lebreton A."/>
            <person name="Tang N."/>
            <person name="Kuo A."/>
            <person name="LaButti K."/>
            <person name="Drula E."/>
            <person name="Barry K."/>
            <person name="Clum A."/>
            <person name="Lipzen A."/>
            <person name="Mousain D."/>
            <person name="Ng V."/>
            <person name="Wang R."/>
            <person name="Wang X."/>
            <person name="Dai Y."/>
            <person name="Henrissat B."/>
            <person name="Grigoriev I.V."/>
            <person name="Guerin-Laguette A."/>
            <person name="Yu F."/>
            <person name="Martin F.M."/>
        </authorList>
    </citation>
    <scope>NUCLEOTIDE SEQUENCE</scope>
    <source>
        <strain evidence="1">QP</strain>
    </source>
</reference>
<dbReference type="EMBL" id="JAKELL010000031">
    <property type="protein sequence ID" value="KAH8990338.1"/>
    <property type="molecule type" value="Genomic_DNA"/>
</dbReference>
<organism evidence="1 2">
    <name type="scientific">Lactarius akahatsu</name>
    <dbReference type="NCBI Taxonomy" id="416441"/>
    <lineage>
        <taxon>Eukaryota</taxon>
        <taxon>Fungi</taxon>
        <taxon>Dikarya</taxon>
        <taxon>Basidiomycota</taxon>
        <taxon>Agaricomycotina</taxon>
        <taxon>Agaricomycetes</taxon>
        <taxon>Russulales</taxon>
        <taxon>Russulaceae</taxon>
        <taxon>Lactarius</taxon>
    </lineage>
</organism>
<sequence length="75" mass="7853">MLYVQDPDACEFDPQFEFGSESVVVELGAGTGAAGLALAAAHPHARVVLTDLPEVCPLLQDNARGYAGVEVRPLS</sequence>
<dbReference type="InterPro" id="IPR029063">
    <property type="entry name" value="SAM-dependent_MTases_sf"/>
</dbReference>
<comment type="caution">
    <text evidence="1">The sequence shown here is derived from an EMBL/GenBank/DDBJ whole genome shotgun (WGS) entry which is preliminary data.</text>
</comment>
<dbReference type="InterPro" id="IPR019410">
    <property type="entry name" value="Methyltransf_16"/>
</dbReference>
<evidence type="ECO:0000313" key="2">
    <source>
        <dbReference type="Proteomes" id="UP001201163"/>
    </source>
</evidence>
<evidence type="ECO:0000313" key="1">
    <source>
        <dbReference type="EMBL" id="KAH8990338.1"/>
    </source>
</evidence>
<protein>
    <submittedName>
        <fullName evidence="1">Uncharacterized protein</fullName>
    </submittedName>
</protein>
<proteinExistence type="predicted"/>
<dbReference type="Pfam" id="PF10294">
    <property type="entry name" value="Methyltransf_16"/>
    <property type="match status" value="1"/>
</dbReference>
<dbReference type="GO" id="GO:0008757">
    <property type="term" value="F:S-adenosylmethionine-dependent methyltransferase activity"/>
    <property type="evidence" value="ECO:0007669"/>
    <property type="project" value="UniProtKB-ARBA"/>
</dbReference>
<gene>
    <name evidence="1" type="ORF">EDB92DRAFT_1866026</name>
</gene>
<dbReference type="Gene3D" id="3.40.50.150">
    <property type="entry name" value="Vaccinia Virus protein VP39"/>
    <property type="match status" value="1"/>
</dbReference>
<name>A0AAD4LEB0_9AGAM</name>
<dbReference type="AlphaFoldDB" id="A0AAD4LEB0"/>